<dbReference type="EMBL" id="MLJW01001629">
    <property type="protein sequence ID" value="OIQ77382.1"/>
    <property type="molecule type" value="Genomic_DNA"/>
</dbReference>
<evidence type="ECO:0008006" key="2">
    <source>
        <dbReference type="Google" id="ProtNLM"/>
    </source>
</evidence>
<comment type="caution">
    <text evidence="1">The sequence shown here is derived from an EMBL/GenBank/DDBJ whole genome shotgun (WGS) entry which is preliminary data.</text>
</comment>
<gene>
    <name evidence="1" type="ORF">GALL_409230</name>
</gene>
<reference evidence="1" key="1">
    <citation type="submission" date="2016-10" db="EMBL/GenBank/DDBJ databases">
        <title>Sequence of Gallionella enrichment culture.</title>
        <authorList>
            <person name="Poehlein A."/>
            <person name="Muehling M."/>
            <person name="Daniel R."/>
        </authorList>
    </citation>
    <scope>NUCLEOTIDE SEQUENCE</scope>
</reference>
<sequence>MKRLAKLTVCAAALLVAGCSSPPERLAGPQTPLSQASFAPSPGAARVYILPTHSQGLFSDADGRARISIFPADKERGVTLGSTTANRFLAFDIAPGSYDLVAHGSDPFSKVEQPLDVAAGKTYFLRPVFFRTANDLREHGATGMGFDPIPADQAEAEANHFTMAPLTEKGATFLRQTMTPPQRVAQPAPSTMAQPAPMMMAQPAPMMMAQPAPMMMAQPAPSTVAQPAFVAPQPQAAPVPPAASSGTLEEKLRVLQRLYREGLISKSDLDAKRKALLDAF</sequence>
<proteinExistence type="predicted"/>
<accession>A0A1J5Q146</accession>
<dbReference type="PROSITE" id="PS51257">
    <property type="entry name" value="PROKAR_LIPOPROTEIN"/>
    <property type="match status" value="1"/>
</dbReference>
<protein>
    <recommendedName>
        <fullName evidence="2">DUF2846 domain-containing protein</fullName>
    </recommendedName>
</protein>
<dbReference type="AlphaFoldDB" id="A0A1J5Q146"/>
<evidence type="ECO:0000313" key="1">
    <source>
        <dbReference type="EMBL" id="OIQ77382.1"/>
    </source>
</evidence>
<name>A0A1J5Q146_9ZZZZ</name>
<organism evidence="1">
    <name type="scientific">mine drainage metagenome</name>
    <dbReference type="NCBI Taxonomy" id="410659"/>
    <lineage>
        <taxon>unclassified sequences</taxon>
        <taxon>metagenomes</taxon>
        <taxon>ecological metagenomes</taxon>
    </lineage>
</organism>